<protein>
    <submittedName>
        <fullName evidence="3">Putative activating signal cointegrator 1 complex subunit 2 protein isoform x2</fullName>
    </submittedName>
</protein>
<organism evidence="3">
    <name type="scientific">Panstrongylus lignarius</name>
    <dbReference type="NCBI Taxonomy" id="156445"/>
    <lineage>
        <taxon>Eukaryota</taxon>
        <taxon>Metazoa</taxon>
        <taxon>Ecdysozoa</taxon>
        <taxon>Arthropoda</taxon>
        <taxon>Hexapoda</taxon>
        <taxon>Insecta</taxon>
        <taxon>Pterygota</taxon>
        <taxon>Neoptera</taxon>
        <taxon>Paraneoptera</taxon>
        <taxon>Hemiptera</taxon>
        <taxon>Heteroptera</taxon>
        <taxon>Panheteroptera</taxon>
        <taxon>Cimicomorpha</taxon>
        <taxon>Reduviidae</taxon>
        <taxon>Triatominae</taxon>
        <taxon>Panstrongylus</taxon>
    </lineage>
</organism>
<dbReference type="InterPro" id="IPR006643">
    <property type="entry name" value="Zasp-like_motif"/>
</dbReference>
<dbReference type="SMART" id="SM00735">
    <property type="entry name" value="ZM"/>
    <property type="match status" value="1"/>
</dbReference>
<proteinExistence type="predicted"/>
<evidence type="ECO:0000259" key="2">
    <source>
        <dbReference type="SMART" id="SM00735"/>
    </source>
</evidence>
<feature type="compositionally biased region" description="Low complexity" evidence="1">
    <location>
        <begin position="108"/>
        <end position="120"/>
    </location>
</feature>
<dbReference type="AlphaFoldDB" id="A0A224XVE9"/>
<dbReference type="InterPro" id="IPR031847">
    <property type="entry name" value="PDLI1-4/Zasp-like_mid"/>
</dbReference>
<name>A0A224XVE9_9HEMI</name>
<evidence type="ECO:0000256" key="1">
    <source>
        <dbReference type="SAM" id="MobiDB-lite"/>
    </source>
</evidence>
<dbReference type="Pfam" id="PF15936">
    <property type="entry name" value="DUF4749"/>
    <property type="match status" value="1"/>
</dbReference>
<feature type="domain" description="Zasp-like motif" evidence="2">
    <location>
        <begin position="6"/>
        <end position="31"/>
    </location>
</feature>
<dbReference type="EMBL" id="GFTR01004515">
    <property type="protein sequence ID" value="JAW11911.1"/>
    <property type="molecule type" value="Transcribed_RNA"/>
</dbReference>
<evidence type="ECO:0000313" key="3">
    <source>
        <dbReference type="EMBL" id="JAW11911.1"/>
    </source>
</evidence>
<accession>A0A224XVE9</accession>
<reference evidence="3" key="1">
    <citation type="journal article" date="2018" name="PLoS Negl. Trop. Dis.">
        <title>An insight into the salivary gland and fat body transcriptome of Panstrongylus lignarius (Hemiptera: Heteroptera), the main vector of Chagas disease in Peru.</title>
        <authorList>
            <person name="Nevoa J.C."/>
            <person name="Mendes M.T."/>
            <person name="da Silva M.V."/>
            <person name="Soares S.C."/>
            <person name="Oliveira C.J.F."/>
            <person name="Ribeiro J.M.C."/>
        </authorList>
    </citation>
    <scope>NUCLEOTIDE SEQUENCE</scope>
</reference>
<feature type="region of interest" description="Disordered" evidence="1">
    <location>
        <begin position="65"/>
        <end position="141"/>
    </location>
</feature>
<sequence length="281" mass="30691">MAFRSNLVNKQFNSPIKLYSPENVADALEKQKKILANGAVGIDFHNLAKPGNLANSAVLRMLEEEESNRSRSTGVKRVAWPPPPEDNLEEEAHLPFQHQPGYPQGLQSVQKPASPVKSVKPPSPSPQLVGFGGRRPEEPPILAHTYTSPTAVPQSPPIAHTVPSPYYPVHFEPPKTTVTLLPTAPVRQKPPPVYISQPVTATVKGGTRMRGDQKWPPESVKQQAAAENEARVALAKGPACRPRKVRKDYSTFFAQHALTATYPGYKAPPGTQHYMEGASNL</sequence>